<name>A0A015YDQ5_BACFG</name>
<dbReference type="InterPro" id="IPR052916">
    <property type="entry name" value="Type-I_RE_MTase_Subunit"/>
</dbReference>
<evidence type="ECO:0000313" key="3">
    <source>
        <dbReference type="EMBL" id="EXZ44575.1"/>
    </source>
</evidence>
<accession>A0A015YDQ5</accession>
<feature type="domain" description="DNA methylase adenine-specific" evidence="2">
    <location>
        <begin position="85"/>
        <end position="187"/>
    </location>
</feature>
<evidence type="ECO:0000256" key="1">
    <source>
        <dbReference type="ARBA" id="ARBA00006594"/>
    </source>
</evidence>
<dbReference type="AlphaFoldDB" id="A0A015YDQ5"/>
<evidence type="ECO:0000313" key="4">
    <source>
        <dbReference type="Proteomes" id="UP000022272"/>
    </source>
</evidence>
<dbReference type="Pfam" id="PF02384">
    <property type="entry name" value="N6_Mtase"/>
    <property type="match status" value="1"/>
</dbReference>
<gene>
    <name evidence="3" type="ORF">M076_2210</name>
</gene>
<keyword evidence="3" id="KW-0489">Methyltransferase</keyword>
<sequence>MKNNDLTTYGEYLEKLSPKHGREKVFNDFLQIVVCCLSMGRKEELYFKTIKPYDKTELDLFSQAFAALVMQMDRQPLVDPFGDYFQEFLSNAQNGQFFTPFGVCELMNQLITAPKVSDQPKQGDRRVLDPACGSGRLLLSAAQKDRALTFVGIDISYTCCLMTIINLCLNSLNGEVLHMNALTDQYWHRWLIIVDSVTKIPTVYEVEAGIINQPPACADDLKPLPVTGIIQPVKNMIPANFVRYTPKC</sequence>
<dbReference type="Proteomes" id="UP000022272">
    <property type="component" value="Unassembled WGS sequence"/>
</dbReference>
<dbReference type="EMBL" id="JGDM01000056">
    <property type="protein sequence ID" value="EXZ44575.1"/>
    <property type="molecule type" value="Genomic_DNA"/>
</dbReference>
<dbReference type="GeneID" id="60366985"/>
<dbReference type="Gene3D" id="3.40.50.150">
    <property type="entry name" value="Vaccinia Virus protein VP39"/>
    <property type="match status" value="1"/>
</dbReference>
<evidence type="ECO:0000259" key="2">
    <source>
        <dbReference type="Pfam" id="PF02384"/>
    </source>
</evidence>
<dbReference type="PRINTS" id="PR00507">
    <property type="entry name" value="N12N6MTFRASE"/>
</dbReference>
<comment type="caution">
    <text evidence="3">The sequence shown here is derived from an EMBL/GenBank/DDBJ whole genome shotgun (WGS) entry which is preliminary data.</text>
</comment>
<organism evidence="3 4">
    <name type="scientific">Bacteroides fragilis str. 2-F-2 #4</name>
    <dbReference type="NCBI Taxonomy" id="1339280"/>
    <lineage>
        <taxon>Bacteria</taxon>
        <taxon>Pseudomonadati</taxon>
        <taxon>Bacteroidota</taxon>
        <taxon>Bacteroidia</taxon>
        <taxon>Bacteroidales</taxon>
        <taxon>Bacteroidaceae</taxon>
        <taxon>Bacteroides</taxon>
    </lineage>
</organism>
<dbReference type="RefSeq" id="WP_010992962.1">
    <property type="nucleotide sequence ID" value="NZ_JGDM01000056.1"/>
</dbReference>
<dbReference type="SUPFAM" id="SSF53335">
    <property type="entry name" value="S-adenosyl-L-methionine-dependent methyltransferases"/>
    <property type="match status" value="1"/>
</dbReference>
<comment type="similarity">
    <text evidence="1">Belongs to the N(4)/N(6)-methyltransferase family.</text>
</comment>
<dbReference type="GO" id="GO:0003677">
    <property type="term" value="F:DNA binding"/>
    <property type="evidence" value="ECO:0007669"/>
    <property type="project" value="InterPro"/>
</dbReference>
<dbReference type="PANTHER" id="PTHR42998">
    <property type="entry name" value="TYPE I RESTRICTION ENZYME HINDVIIP M PROTEIN-RELATED"/>
    <property type="match status" value="1"/>
</dbReference>
<dbReference type="PANTHER" id="PTHR42998:SF1">
    <property type="entry name" value="TYPE I RESTRICTION ENZYME HINDI METHYLASE SUBUNIT"/>
    <property type="match status" value="1"/>
</dbReference>
<protein>
    <submittedName>
        <fullName evidence="3">N-6 DNA Methylase family protein</fullName>
    </submittedName>
</protein>
<dbReference type="GO" id="GO:0032259">
    <property type="term" value="P:methylation"/>
    <property type="evidence" value="ECO:0007669"/>
    <property type="project" value="UniProtKB-KW"/>
</dbReference>
<dbReference type="PATRIC" id="fig|1339280.3.peg.2119"/>
<dbReference type="InterPro" id="IPR029063">
    <property type="entry name" value="SAM-dependent_MTases_sf"/>
</dbReference>
<proteinExistence type="inferred from homology"/>
<dbReference type="GO" id="GO:0008170">
    <property type="term" value="F:N-methyltransferase activity"/>
    <property type="evidence" value="ECO:0007669"/>
    <property type="project" value="InterPro"/>
</dbReference>
<dbReference type="InterPro" id="IPR003356">
    <property type="entry name" value="DNA_methylase_A-5"/>
</dbReference>
<reference evidence="3 4" key="1">
    <citation type="submission" date="2014-02" db="EMBL/GenBank/DDBJ databases">
        <authorList>
            <person name="Sears C."/>
            <person name="Carroll K."/>
            <person name="Sack B.R."/>
            <person name="Qadri F."/>
            <person name="Myers L.L."/>
            <person name="Chung G.-T."/>
            <person name="Escheverria P."/>
            <person name="Fraser C.M."/>
            <person name="Sadzewicz L."/>
            <person name="Shefchek K.A."/>
            <person name="Tallon L."/>
            <person name="Das S.P."/>
            <person name="Daugherty S."/>
            <person name="Mongodin E.F."/>
        </authorList>
    </citation>
    <scope>NUCLEOTIDE SEQUENCE [LARGE SCALE GENOMIC DNA]</scope>
    <source>
        <strain evidence="3 4">2-F-2 #4</strain>
    </source>
</reference>
<keyword evidence="3" id="KW-0808">Transferase</keyword>